<keyword evidence="2" id="KW-0547">Nucleotide-binding</keyword>
<dbReference type="SUPFAM" id="SSF52540">
    <property type="entry name" value="P-loop containing nucleoside triphosphate hydrolases"/>
    <property type="match status" value="1"/>
</dbReference>
<dbReference type="OrthoDB" id="548867at2759"/>
<comment type="similarity">
    <text evidence="1">Belongs to the AFG1 ATPase family.</text>
</comment>
<dbReference type="Gene3D" id="3.40.50.300">
    <property type="entry name" value="P-loop containing nucleotide triphosphate hydrolases"/>
    <property type="match status" value="1"/>
</dbReference>
<dbReference type="PANTHER" id="PTHR12169:SF2">
    <property type="entry name" value="AFG1P"/>
    <property type="match status" value="1"/>
</dbReference>
<evidence type="ECO:0000313" key="5">
    <source>
        <dbReference type="Proteomes" id="UP000053201"/>
    </source>
</evidence>
<dbReference type="GO" id="GO:0005524">
    <property type="term" value="F:ATP binding"/>
    <property type="evidence" value="ECO:0007669"/>
    <property type="project" value="UniProtKB-KW"/>
</dbReference>
<dbReference type="eggNOG" id="KOG2383">
    <property type="taxonomic scope" value="Eukaryota"/>
</dbReference>
<dbReference type="RefSeq" id="XP_016608293.1">
    <property type="nucleotide sequence ID" value="XM_016752822.1"/>
</dbReference>
<dbReference type="PANTHER" id="PTHR12169">
    <property type="entry name" value="ATPASE N2B"/>
    <property type="match status" value="1"/>
</dbReference>
<dbReference type="Pfam" id="PF03969">
    <property type="entry name" value="AFG1_ATPase"/>
    <property type="match status" value="1"/>
</dbReference>
<dbReference type="InParanoid" id="A0A0L0HHG7"/>
<keyword evidence="3" id="KW-0067">ATP-binding</keyword>
<proteinExistence type="inferred from homology"/>
<name>A0A0L0HHG7_SPIPD</name>
<reference evidence="4 5" key="1">
    <citation type="submission" date="2009-08" db="EMBL/GenBank/DDBJ databases">
        <title>The Genome Sequence of Spizellomyces punctatus strain DAOM BR117.</title>
        <authorList>
            <consortium name="The Broad Institute Genome Sequencing Platform"/>
            <person name="Russ C."/>
            <person name="Cuomo C."/>
            <person name="Shea T."/>
            <person name="Young S.K."/>
            <person name="Zeng Q."/>
            <person name="Koehrsen M."/>
            <person name="Haas B."/>
            <person name="Borodovsky M."/>
            <person name="Guigo R."/>
            <person name="Alvarado L."/>
            <person name="Berlin A."/>
            <person name="Bochicchio J."/>
            <person name="Borenstein D."/>
            <person name="Chapman S."/>
            <person name="Chen Z."/>
            <person name="Engels R."/>
            <person name="Freedman E."/>
            <person name="Gellesch M."/>
            <person name="Goldberg J."/>
            <person name="Griggs A."/>
            <person name="Gujja S."/>
            <person name="Heiman D."/>
            <person name="Hepburn T."/>
            <person name="Howarth C."/>
            <person name="Jen D."/>
            <person name="Larson L."/>
            <person name="Lewis B."/>
            <person name="Mehta T."/>
            <person name="Park D."/>
            <person name="Pearson M."/>
            <person name="Roberts A."/>
            <person name="Saif S."/>
            <person name="Shenoy N."/>
            <person name="Sisk P."/>
            <person name="Stolte C."/>
            <person name="Sykes S."/>
            <person name="Thomson T."/>
            <person name="Walk T."/>
            <person name="White J."/>
            <person name="Yandava C."/>
            <person name="Burger G."/>
            <person name="Gray M.W."/>
            <person name="Holland P.W.H."/>
            <person name="King N."/>
            <person name="Lang F.B.F."/>
            <person name="Roger A.J."/>
            <person name="Ruiz-Trillo I."/>
            <person name="Lander E."/>
            <person name="Nusbaum C."/>
        </authorList>
    </citation>
    <scope>NUCLEOTIDE SEQUENCE [LARGE SCALE GENOMIC DNA]</scope>
    <source>
        <strain evidence="4 5">DAOM BR117</strain>
    </source>
</reference>
<protein>
    <recommendedName>
        <fullName evidence="6">AFG1-like ATPase</fullName>
    </recommendedName>
</protein>
<dbReference type="GO" id="GO:0005739">
    <property type="term" value="C:mitochondrion"/>
    <property type="evidence" value="ECO:0007669"/>
    <property type="project" value="TreeGrafter"/>
</dbReference>
<dbReference type="OMA" id="YSEINRW"/>
<accession>A0A0L0HHG7</accession>
<evidence type="ECO:0000256" key="2">
    <source>
        <dbReference type="ARBA" id="ARBA00022741"/>
    </source>
</evidence>
<dbReference type="NCBIfam" id="NF040713">
    <property type="entry name" value="ZapE"/>
    <property type="match status" value="1"/>
</dbReference>
<evidence type="ECO:0000256" key="1">
    <source>
        <dbReference type="ARBA" id="ARBA00010322"/>
    </source>
</evidence>
<gene>
    <name evidence="4" type="ORF">SPPG_04585</name>
</gene>
<dbReference type="InterPro" id="IPR005654">
    <property type="entry name" value="ATPase_AFG1-like"/>
</dbReference>
<dbReference type="EMBL" id="KQ257456">
    <property type="protein sequence ID" value="KND00254.1"/>
    <property type="molecule type" value="Genomic_DNA"/>
</dbReference>
<dbReference type="AlphaFoldDB" id="A0A0L0HHG7"/>
<dbReference type="Proteomes" id="UP000053201">
    <property type="component" value="Unassembled WGS sequence"/>
</dbReference>
<dbReference type="GO" id="GO:0016887">
    <property type="term" value="F:ATP hydrolysis activity"/>
    <property type="evidence" value="ECO:0007669"/>
    <property type="project" value="InterPro"/>
</dbReference>
<sequence>MRICSLRRPLWHRRPVISVGWLNVRKSLTTESGLRQIGPLSEYFRLVSEKRLRPDEDQMRTIVELQRLCEDLLDYEPPELSDLSEQSPVTLLARSAIVTPNDESRDVVRLADEEEVHGPKGLWIHGEVGTGKTMAMDLFYESVPIQRKKRVHFNAFTVSAFARIHEWNKRSRPNNLHVTELVARDLFRDSWLLCFDEFQITDVATASVMRQVFKNMFKLGAVMVATSNRAPEDLYKGGFHREYHSPFVDLLKERCEILHLRGKVDYRSEMLKEHPTPRTDDTYFRLDNPAEVDAFIERVSNLFYGQQIKRDKLTLYGREVIVPKAADGKALYTFEELCGSEGKPLGPADYLLICQRYHTIVVQSVPRMGLAQKNEARRFITFIDAAYENGVTVIISADHSPESLFLTTKDPVDEETADAFMHKEMLGDLMGSTRRGTGMKEAGEDRLSGLAIFTGAEEQFAFKRAVSRLLEMRSQLWTSRVHSPVKVDFSPAVTGLPGECQPSPTHPTSLPSVGNVTLSPYYDPRHDKIQGDDFGDEASYRGYLKMYQRFNPDEGPVKLDRESQKPRFPDRHFWAMGDWGPRAGKWGQGVRAFFGGKKREGSEGEEGR</sequence>
<keyword evidence="5" id="KW-1185">Reference proteome</keyword>
<evidence type="ECO:0000313" key="4">
    <source>
        <dbReference type="EMBL" id="KND00254.1"/>
    </source>
</evidence>
<dbReference type="GeneID" id="27688027"/>
<evidence type="ECO:0000256" key="3">
    <source>
        <dbReference type="ARBA" id="ARBA00022840"/>
    </source>
</evidence>
<dbReference type="InterPro" id="IPR027417">
    <property type="entry name" value="P-loop_NTPase"/>
</dbReference>
<evidence type="ECO:0008006" key="6">
    <source>
        <dbReference type="Google" id="ProtNLM"/>
    </source>
</evidence>
<dbReference type="VEuPathDB" id="FungiDB:SPPG_04585"/>
<organism evidence="4 5">
    <name type="scientific">Spizellomyces punctatus (strain DAOM BR117)</name>
    <dbReference type="NCBI Taxonomy" id="645134"/>
    <lineage>
        <taxon>Eukaryota</taxon>
        <taxon>Fungi</taxon>
        <taxon>Fungi incertae sedis</taxon>
        <taxon>Chytridiomycota</taxon>
        <taxon>Chytridiomycota incertae sedis</taxon>
        <taxon>Chytridiomycetes</taxon>
        <taxon>Spizellomycetales</taxon>
        <taxon>Spizellomycetaceae</taxon>
        <taxon>Spizellomyces</taxon>
    </lineage>
</organism>